<dbReference type="GO" id="GO:0005506">
    <property type="term" value="F:iron ion binding"/>
    <property type="evidence" value="ECO:0007669"/>
    <property type="project" value="InterPro"/>
</dbReference>
<dbReference type="PRINTS" id="PR00385">
    <property type="entry name" value="P450"/>
</dbReference>
<keyword evidence="8" id="KW-0256">Endoplasmic reticulum</keyword>
<evidence type="ECO:0000313" key="19">
    <source>
        <dbReference type="Proteomes" id="UP000440578"/>
    </source>
</evidence>
<keyword evidence="12 15" id="KW-0503">Monooxygenase</keyword>
<keyword evidence="6 14" id="KW-0349">Heme</keyword>
<gene>
    <name evidence="18" type="primary">CYP3A31_1</name>
    <name evidence="18" type="ORF">FJT64_013482</name>
</gene>
<dbReference type="InterPro" id="IPR001128">
    <property type="entry name" value="Cyt_P450"/>
</dbReference>
<evidence type="ECO:0000256" key="1">
    <source>
        <dbReference type="ARBA" id="ARBA00001971"/>
    </source>
</evidence>
<keyword evidence="11 14" id="KW-0408">Iron</keyword>
<evidence type="ECO:0000256" key="8">
    <source>
        <dbReference type="ARBA" id="ARBA00022824"/>
    </source>
</evidence>
<organism evidence="18 19">
    <name type="scientific">Amphibalanus amphitrite</name>
    <name type="common">Striped barnacle</name>
    <name type="synonym">Balanus amphitrite</name>
    <dbReference type="NCBI Taxonomy" id="1232801"/>
    <lineage>
        <taxon>Eukaryota</taxon>
        <taxon>Metazoa</taxon>
        <taxon>Ecdysozoa</taxon>
        <taxon>Arthropoda</taxon>
        <taxon>Crustacea</taxon>
        <taxon>Multicrustacea</taxon>
        <taxon>Cirripedia</taxon>
        <taxon>Thoracica</taxon>
        <taxon>Thoracicalcarea</taxon>
        <taxon>Balanomorpha</taxon>
        <taxon>Balanoidea</taxon>
        <taxon>Balanidae</taxon>
        <taxon>Amphibalaninae</taxon>
        <taxon>Amphibalanus</taxon>
    </lineage>
</organism>
<dbReference type="PROSITE" id="PS00086">
    <property type="entry name" value="CYTOCHROME_P450"/>
    <property type="match status" value="1"/>
</dbReference>
<dbReference type="InterPro" id="IPR036396">
    <property type="entry name" value="Cyt_P450_sf"/>
</dbReference>
<keyword evidence="10 15" id="KW-0560">Oxidoreductase</keyword>
<dbReference type="PANTHER" id="PTHR24292:SF54">
    <property type="entry name" value="CYP9F3-RELATED"/>
    <property type="match status" value="1"/>
</dbReference>
<evidence type="ECO:0000256" key="9">
    <source>
        <dbReference type="ARBA" id="ARBA00022848"/>
    </source>
</evidence>
<comment type="similarity">
    <text evidence="5 15">Belongs to the cytochrome P450 family.</text>
</comment>
<feature type="transmembrane region" description="Helical" evidence="17">
    <location>
        <begin position="12"/>
        <end position="36"/>
    </location>
</feature>
<dbReference type="InterPro" id="IPR050476">
    <property type="entry name" value="Insect_CytP450_Detox"/>
</dbReference>
<comment type="cofactor">
    <cofactor evidence="1 14">
        <name>heme</name>
        <dbReference type="ChEBI" id="CHEBI:30413"/>
    </cofactor>
</comment>
<accession>A0A6A4V2R0</accession>
<evidence type="ECO:0000313" key="18">
    <source>
        <dbReference type="EMBL" id="KAF0288113.1"/>
    </source>
</evidence>
<evidence type="ECO:0000256" key="2">
    <source>
        <dbReference type="ARBA" id="ARBA00003690"/>
    </source>
</evidence>
<dbReference type="PANTHER" id="PTHR24292">
    <property type="entry name" value="CYTOCHROME P450"/>
    <property type="match status" value="1"/>
</dbReference>
<comment type="caution">
    <text evidence="18">The sequence shown here is derived from an EMBL/GenBank/DDBJ whole genome shotgun (WGS) entry which is preliminary data.</text>
</comment>
<dbReference type="Gene3D" id="1.10.630.10">
    <property type="entry name" value="Cytochrome P450"/>
    <property type="match status" value="1"/>
</dbReference>
<dbReference type="FunFam" id="1.10.630.10:FF:000042">
    <property type="entry name" value="Cytochrome P450"/>
    <property type="match status" value="1"/>
</dbReference>
<protein>
    <submittedName>
        <fullName evidence="18">Cytochrome P450 3A31</fullName>
    </submittedName>
</protein>
<feature type="region of interest" description="Disordered" evidence="16">
    <location>
        <begin position="474"/>
        <end position="493"/>
    </location>
</feature>
<dbReference type="GO" id="GO:0016705">
    <property type="term" value="F:oxidoreductase activity, acting on paired donors, with incorporation or reduction of molecular oxygen"/>
    <property type="evidence" value="ECO:0007669"/>
    <property type="project" value="InterPro"/>
</dbReference>
<evidence type="ECO:0000256" key="7">
    <source>
        <dbReference type="ARBA" id="ARBA00022723"/>
    </source>
</evidence>
<evidence type="ECO:0000256" key="4">
    <source>
        <dbReference type="ARBA" id="ARBA00004406"/>
    </source>
</evidence>
<evidence type="ECO:0000256" key="16">
    <source>
        <dbReference type="SAM" id="MobiDB-lite"/>
    </source>
</evidence>
<proteinExistence type="inferred from homology"/>
<dbReference type="Proteomes" id="UP000440578">
    <property type="component" value="Unassembled WGS sequence"/>
</dbReference>
<dbReference type="OrthoDB" id="2789670at2759"/>
<dbReference type="Pfam" id="PF00067">
    <property type="entry name" value="p450"/>
    <property type="match status" value="1"/>
</dbReference>
<evidence type="ECO:0000256" key="10">
    <source>
        <dbReference type="ARBA" id="ARBA00023002"/>
    </source>
</evidence>
<sequence length="511" mass="57973">MLGWLVTAPLAVLRWLISPIPLTVIAVLAAWAYYSVSKRLDFWKSRGVPGPKPRLPWGTEYGSPFSAVTEFESWLYNEHGGKKFCGFLELQQPVLFVGDLDLIRAITIKDFEHFPNQRDHLGTDFWKETLILLKGAEWKETRAVMSPTFSASKLKAMHQLTLDNAQNLTKYLQKQMKEEGLVEIKDAFGRFTMDNIAACAFGVDCNSFVDPNSQFAKNAAKFTNFPPMMMLRFVAETFLPYSIARWFPDYGLKVGAFFADVVMKTIAYREKNPSATRDFLQLLMDTKDKDGKRILSDSSIVAQSSLFLVAGYDTTSMLLTFAGFCLALNQEIQQRVQQEIDEALERHGGLTYEAIQDMPYLDRVISETLRLYPPATRMERVCAKEYTLPDTDIQIPAGTLVYMPVFAMHRDPELYPDPLQFDPDRFLPEEKEKRHPCAYIPFGNGPRNCIAMRFALFEAKVALVSVLRELTLKPAPETPPHPMPLDPDAFLTTPKDRKVPLLAVPRQAAAQ</sequence>
<evidence type="ECO:0000256" key="12">
    <source>
        <dbReference type="ARBA" id="ARBA00023033"/>
    </source>
</evidence>
<comment type="function">
    <text evidence="2">May be involved in the metabolism of insect hormones and in the breakdown of synthetic insecticides.</text>
</comment>
<keyword evidence="7 14" id="KW-0479">Metal-binding</keyword>
<keyword evidence="17" id="KW-0812">Transmembrane</keyword>
<dbReference type="InterPro" id="IPR017972">
    <property type="entry name" value="Cyt_P450_CS"/>
</dbReference>
<evidence type="ECO:0000256" key="11">
    <source>
        <dbReference type="ARBA" id="ARBA00023004"/>
    </source>
</evidence>
<evidence type="ECO:0000256" key="6">
    <source>
        <dbReference type="ARBA" id="ARBA00022617"/>
    </source>
</evidence>
<dbReference type="GO" id="GO:0020037">
    <property type="term" value="F:heme binding"/>
    <property type="evidence" value="ECO:0007669"/>
    <property type="project" value="InterPro"/>
</dbReference>
<dbReference type="EMBL" id="VIIS01002128">
    <property type="protein sequence ID" value="KAF0288113.1"/>
    <property type="molecule type" value="Genomic_DNA"/>
</dbReference>
<evidence type="ECO:0000256" key="5">
    <source>
        <dbReference type="ARBA" id="ARBA00010617"/>
    </source>
</evidence>
<comment type="subcellular location">
    <subcellularLocation>
        <location evidence="4">Endoplasmic reticulum membrane</location>
        <topology evidence="4">Peripheral membrane protein</topology>
    </subcellularLocation>
    <subcellularLocation>
        <location evidence="3">Microsome membrane</location>
        <topology evidence="3">Peripheral membrane protein</topology>
    </subcellularLocation>
</comment>
<evidence type="ECO:0000256" key="13">
    <source>
        <dbReference type="ARBA" id="ARBA00023136"/>
    </source>
</evidence>
<dbReference type="CDD" id="cd11056">
    <property type="entry name" value="CYP6-like"/>
    <property type="match status" value="1"/>
</dbReference>
<dbReference type="SUPFAM" id="SSF48264">
    <property type="entry name" value="Cytochrome P450"/>
    <property type="match status" value="1"/>
</dbReference>
<evidence type="ECO:0000256" key="15">
    <source>
        <dbReference type="RuleBase" id="RU000461"/>
    </source>
</evidence>
<dbReference type="InterPro" id="IPR002403">
    <property type="entry name" value="Cyt_P450_E_grp-IV"/>
</dbReference>
<evidence type="ECO:0000256" key="14">
    <source>
        <dbReference type="PIRSR" id="PIRSR602403-1"/>
    </source>
</evidence>
<dbReference type="GO" id="GO:0005789">
    <property type="term" value="C:endoplasmic reticulum membrane"/>
    <property type="evidence" value="ECO:0007669"/>
    <property type="project" value="UniProtKB-SubCell"/>
</dbReference>
<name>A0A6A4V2R0_AMPAM</name>
<keyword evidence="17" id="KW-1133">Transmembrane helix</keyword>
<keyword evidence="9" id="KW-0492">Microsome</keyword>
<evidence type="ECO:0000256" key="17">
    <source>
        <dbReference type="SAM" id="Phobius"/>
    </source>
</evidence>
<keyword evidence="19" id="KW-1185">Reference proteome</keyword>
<dbReference type="GO" id="GO:0004497">
    <property type="term" value="F:monooxygenase activity"/>
    <property type="evidence" value="ECO:0007669"/>
    <property type="project" value="UniProtKB-KW"/>
</dbReference>
<keyword evidence="13 17" id="KW-0472">Membrane</keyword>
<dbReference type="AlphaFoldDB" id="A0A6A4V2R0"/>
<reference evidence="18 19" key="1">
    <citation type="submission" date="2019-07" db="EMBL/GenBank/DDBJ databases">
        <title>Draft genome assembly of a fouling barnacle, Amphibalanus amphitrite (Darwin, 1854): The first reference genome for Thecostraca.</title>
        <authorList>
            <person name="Kim W."/>
        </authorList>
    </citation>
    <scope>NUCLEOTIDE SEQUENCE [LARGE SCALE GENOMIC DNA]</scope>
    <source>
        <strain evidence="18">SNU_AA5</strain>
        <tissue evidence="18">Soma without cirri and trophi</tissue>
    </source>
</reference>
<dbReference type="PRINTS" id="PR00465">
    <property type="entry name" value="EP450IV"/>
</dbReference>
<evidence type="ECO:0000256" key="3">
    <source>
        <dbReference type="ARBA" id="ARBA00004174"/>
    </source>
</evidence>
<feature type="compositionally biased region" description="Pro residues" evidence="16">
    <location>
        <begin position="476"/>
        <end position="485"/>
    </location>
</feature>
<feature type="binding site" description="axial binding residue" evidence="14">
    <location>
        <position position="449"/>
    </location>
    <ligand>
        <name>heme</name>
        <dbReference type="ChEBI" id="CHEBI:30413"/>
    </ligand>
    <ligandPart>
        <name>Fe</name>
        <dbReference type="ChEBI" id="CHEBI:18248"/>
    </ligandPart>
</feature>